<dbReference type="AlphaFoldDB" id="A0A401FHX1"/>
<gene>
    <name evidence="1" type="ORF">NBRC111893_105</name>
</gene>
<comment type="caution">
    <text evidence="1">The sequence shown here is derived from an EMBL/GenBank/DDBJ whole genome shotgun (WGS) entry which is preliminary data.</text>
</comment>
<keyword evidence="2" id="KW-1185">Reference proteome</keyword>
<accession>A0A401FHX1</accession>
<evidence type="ECO:0000313" key="1">
    <source>
        <dbReference type="EMBL" id="GAY71959.1"/>
    </source>
</evidence>
<dbReference type="Proteomes" id="UP000286974">
    <property type="component" value="Unassembled WGS sequence"/>
</dbReference>
<evidence type="ECO:0000313" key="2">
    <source>
        <dbReference type="Proteomes" id="UP000286974"/>
    </source>
</evidence>
<reference evidence="1 2" key="1">
    <citation type="submission" date="2017-11" db="EMBL/GenBank/DDBJ databases">
        <title>Draft Genome Sequence of Lactobacillus curieae NBRC 111893 isolated from Koso, a Japanese sugar-Vegetable Fermented Beverage.</title>
        <authorList>
            <person name="Chiou T.Y."/>
            <person name="Oshima K."/>
            <person name="Suda W."/>
            <person name="Hattori M."/>
            <person name="Takahashi T."/>
        </authorList>
    </citation>
    <scope>NUCLEOTIDE SEQUENCE [LARGE SCALE GENOMIC DNA]</scope>
    <source>
        <strain evidence="1 2">NBRC111893</strain>
    </source>
</reference>
<name>A0A401FHX1_9LACO</name>
<organism evidence="1 2">
    <name type="scientific">Lentilactobacillus kosonis</name>
    <dbReference type="NCBI Taxonomy" id="2810561"/>
    <lineage>
        <taxon>Bacteria</taxon>
        <taxon>Bacillati</taxon>
        <taxon>Bacillota</taxon>
        <taxon>Bacilli</taxon>
        <taxon>Lactobacillales</taxon>
        <taxon>Lactobacillaceae</taxon>
        <taxon>Lentilactobacillus</taxon>
    </lineage>
</organism>
<dbReference type="EMBL" id="BEXA01000001">
    <property type="protein sequence ID" value="GAY71959.1"/>
    <property type="molecule type" value="Genomic_DNA"/>
</dbReference>
<sequence>MLQKIKFEEKILNDLERQFKARKVFNDYIIVGQTTLTPLISNIKYKKMNNFNRDDVKNEIEYINNSSNKELLIQTKYFEIAIRKGFLENFDEIWNAI</sequence>
<protein>
    <submittedName>
        <fullName evidence="1">Uncharacterized protein</fullName>
    </submittedName>
</protein>
<proteinExistence type="predicted"/>